<dbReference type="AlphaFoldDB" id="D2R878"/>
<reference evidence="3 4" key="1">
    <citation type="journal article" date="2009" name="Stand. Genomic Sci.">
        <title>Complete genome sequence of Pirellula staleyi type strain (ATCC 27377).</title>
        <authorList>
            <person name="Clum A."/>
            <person name="Tindall B.J."/>
            <person name="Sikorski J."/>
            <person name="Ivanova N."/>
            <person name="Mavrommatis K."/>
            <person name="Lucas S."/>
            <person name="Glavina del Rio T."/>
            <person name="Nolan M."/>
            <person name="Chen F."/>
            <person name="Tice H."/>
            <person name="Pitluck S."/>
            <person name="Cheng J.F."/>
            <person name="Chertkov O."/>
            <person name="Brettin T."/>
            <person name="Han C."/>
            <person name="Detter J.C."/>
            <person name="Kuske C."/>
            <person name="Bruce D."/>
            <person name="Goodwin L."/>
            <person name="Ovchinikova G."/>
            <person name="Pati A."/>
            <person name="Mikhailova N."/>
            <person name="Chen A."/>
            <person name="Palaniappan K."/>
            <person name="Land M."/>
            <person name="Hauser L."/>
            <person name="Chang Y.J."/>
            <person name="Jeffries C.D."/>
            <person name="Chain P."/>
            <person name="Rohde M."/>
            <person name="Goker M."/>
            <person name="Bristow J."/>
            <person name="Eisen J.A."/>
            <person name="Markowitz V."/>
            <person name="Hugenholtz P."/>
            <person name="Kyrpides N.C."/>
            <person name="Klenk H.P."/>
            <person name="Lapidus A."/>
        </authorList>
    </citation>
    <scope>NUCLEOTIDE SEQUENCE [LARGE SCALE GENOMIC DNA]</scope>
    <source>
        <strain evidence="4">ATCC 27377 / DSM 6068 / ICPB 4128</strain>
    </source>
</reference>
<dbReference type="InterPro" id="IPR050789">
    <property type="entry name" value="Diverse_Enzym_Activities"/>
</dbReference>
<feature type="domain" description="Beta-lactamase-related" evidence="2">
    <location>
        <begin position="66"/>
        <end position="392"/>
    </location>
</feature>
<dbReference type="HOGENOM" id="CLU_020027_11_2_0"/>
<feature type="chain" id="PRO_5003034759" evidence="1">
    <location>
        <begin position="29"/>
        <end position="412"/>
    </location>
</feature>
<evidence type="ECO:0000313" key="3">
    <source>
        <dbReference type="EMBL" id="ADB15695.1"/>
    </source>
</evidence>
<accession>D2R878</accession>
<gene>
    <name evidence="3" type="ordered locus">Psta_1011</name>
</gene>
<dbReference type="InterPro" id="IPR001466">
    <property type="entry name" value="Beta-lactam-related"/>
</dbReference>
<evidence type="ECO:0000256" key="1">
    <source>
        <dbReference type="SAM" id="SignalP"/>
    </source>
</evidence>
<organism evidence="3 4">
    <name type="scientific">Pirellula staleyi (strain ATCC 27377 / DSM 6068 / ICPB 4128)</name>
    <name type="common">Pirella staleyi</name>
    <dbReference type="NCBI Taxonomy" id="530564"/>
    <lineage>
        <taxon>Bacteria</taxon>
        <taxon>Pseudomonadati</taxon>
        <taxon>Planctomycetota</taxon>
        <taxon>Planctomycetia</taxon>
        <taxon>Pirellulales</taxon>
        <taxon>Pirellulaceae</taxon>
        <taxon>Pirellula</taxon>
    </lineage>
</organism>
<dbReference type="STRING" id="530564.Psta_1011"/>
<proteinExistence type="predicted"/>
<dbReference type="InterPro" id="IPR012338">
    <property type="entry name" value="Beta-lactam/transpept-like"/>
</dbReference>
<feature type="signal peptide" evidence="1">
    <location>
        <begin position="1"/>
        <end position="28"/>
    </location>
</feature>
<sequence length="412" mass="43865" precursor="true">MSLTRSLFVFRILLALAATCLLAPSAFAENATENVAEKVAGLPEVTDAAEFDGATLAKIPAAMMAEVEAQRASGIVAMVGHAGRIVHLSAVGKADLETGREMKTDALFGIASMSKPISATALMILVEQKKVSLDEPVATYLPEFKNVRLKSGAAPSGPITIRHLLTHTSGMGGSQANEGTLAETVTKMAARPLDFSPGEKWQYSPAISVCGRVVEVVSGEAFDVFLRKNIFIPLGMHDTSFVPSAAQQERIAKLYKPGADKKSLVAATSWITDLSGERTPNPSGGLFSTARDLARFYQMVINGGEYQGHRILSAESIAEMTKLQTGEIVTGFTPGCGWGLGYIFVREPQGVTAMLSPGSFGHGGAFGTQGWIDPSRKMFFVLLVQRTDFGNSDGSELRGTFQQIAIDALKTK</sequence>
<dbReference type="PANTHER" id="PTHR43283">
    <property type="entry name" value="BETA-LACTAMASE-RELATED"/>
    <property type="match status" value="1"/>
</dbReference>
<evidence type="ECO:0000313" key="4">
    <source>
        <dbReference type="Proteomes" id="UP000001887"/>
    </source>
</evidence>
<dbReference type="Proteomes" id="UP000001887">
    <property type="component" value="Chromosome"/>
</dbReference>
<dbReference type="MEROPS" id="S12.950"/>
<dbReference type="Pfam" id="PF00144">
    <property type="entry name" value="Beta-lactamase"/>
    <property type="match status" value="1"/>
</dbReference>
<dbReference type="PANTHER" id="PTHR43283:SF3">
    <property type="entry name" value="BETA-LACTAMASE FAMILY PROTEIN (AFU_ORTHOLOGUE AFUA_5G07500)"/>
    <property type="match status" value="1"/>
</dbReference>
<name>D2R878_PIRSD</name>
<evidence type="ECO:0000259" key="2">
    <source>
        <dbReference type="Pfam" id="PF00144"/>
    </source>
</evidence>
<dbReference type="OrthoDB" id="9770183at2"/>
<keyword evidence="1" id="KW-0732">Signal</keyword>
<protein>
    <submittedName>
        <fullName evidence="3">Beta-lactamase</fullName>
    </submittedName>
</protein>
<dbReference type="eggNOG" id="COG1680">
    <property type="taxonomic scope" value="Bacteria"/>
</dbReference>
<dbReference type="EMBL" id="CP001848">
    <property type="protein sequence ID" value="ADB15695.1"/>
    <property type="molecule type" value="Genomic_DNA"/>
</dbReference>
<keyword evidence="4" id="KW-1185">Reference proteome</keyword>
<dbReference type="SUPFAM" id="SSF56601">
    <property type="entry name" value="beta-lactamase/transpeptidase-like"/>
    <property type="match status" value="1"/>
</dbReference>
<dbReference type="Gene3D" id="3.40.710.10">
    <property type="entry name" value="DD-peptidase/beta-lactamase superfamily"/>
    <property type="match status" value="1"/>
</dbReference>
<dbReference type="KEGG" id="psl:Psta_1011"/>